<protein>
    <recommendedName>
        <fullName evidence="7">YWFCY domain-containing protein</fullName>
    </recommendedName>
</protein>
<dbReference type="AlphaFoldDB" id="A0A4Y1WWM7"/>
<dbReference type="KEGG" id="acou:A5CBH24_21670"/>
<organism evidence="8 9">
    <name type="scientific">Alistipes communis</name>
    <dbReference type="NCBI Taxonomy" id="2585118"/>
    <lineage>
        <taxon>Bacteria</taxon>
        <taxon>Pseudomonadati</taxon>
        <taxon>Bacteroidota</taxon>
        <taxon>Bacteroidia</taxon>
        <taxon>Bacteroidales</taxon>
        <taxon>Rikenellaceae</taxon>
        <taxon>Alistipes</taxon>
    </lineage>
</organism>
<keyword evidence="3 6" id="KW-0812">Transmembrane</keyword>
<evidence type="ECO:0000259" key="7">
    <source>
        <dbReference type="Pfam" id="PF14293"/>
    </source>
</evidence>
<name>A0A4Y1WWM7_9BACT</name>
<sequence length="154" mass="17652">MRSERITRRQILLAAAAGQLLFFFGDPLRHLPPQWAAPLYVAATSIGFLSLFLAGLWLGRLVKERLREDPFNDENESFMQETRLIENEYSAKIPLSRMISPQLYWAMTGNDFTLDINNPEDPKILCVGNNPDRQNIYSAVLGLYNSHITRLINK</sequence>
<dbReference type="InterPro" id="IPR051539">
    <property type="entry name" value="T4SS-coupling_protein"/>
</dbReference>
<dbReference type="InterPro" id="IPR025988">
    <property type="entry name" value="YWFCY_dom"/>
</dbReference>
<dbReference type="PANTHER" id="PTHR37937:SF1">
    <property type="entry name" value="CONJUGATIVE TRANSFER: DNA TRANSPORT"/>
    <property type="match status" value="1"/>
</dbReference>
<keyword evidence="2" id="KW-1003">Cell membrane</keyword>
<evidence type="ECO:0000256" key="3">
    <source>
        <dbReference type="ARBA" id="ARBA00022692"/>
    </source>
</evidence>
<dbReference type="Pfam" id="PF14293">
    <property type="entry name" value="YWFCY"/>
    <property type="match status" value="1"/>
</dbReference>
<keyword evidence="5 6" id="KW-0472">Membrane</keyword>
<evidence type="ECO:0000313" key="9">
    <source>
        <dbReference type="Proteomes" id="UP000318946"/>
    </source>
</evidence>
<accession>A0A4Y1WWM7</accession>
<evidence type="ECO:0000313" key="8">
    <source>
        <dbReference type="EMBL" id="BBL04854.1"/>
    </source>
</evidence>
<evidence type="ECO:0000256" key="6">
    <source>
        <dbReference type="SAM" id="Phobius"/>
    </source>
</evidence>
<gene>
    <name evidence="8" type="ORF">A5CBH24_21670</name>
</gene>
<dbReference type="OrthoDB" id="102453at2"/>
<dbReference type="EMBL" id="AP019735">
    <property type="protein sequence ID" value="BBL04854.1"/>
    <property type="molecule type" value="Genomic_DNA"/>
</dbReference>
<feature type="transmembrane region" description="Helical" evidence="6">
    <location>
        <begin position="35"/>
        <end position="58"/>
    </location>
</feature>
<dbReference type="Proteomes" id="UP000318946">
    <property type="component" value="Chromosome"/>
</dbReference>
<dbReference type="GO" id="GO:0005886">
    <property type="term" value="C:plasma membrane"/>
    <property type="evidence" value="ECO:0007669"/>
    <property type="project" value="UniProtKB-SubCell"/>
</dbReference>
<proteinExistence type="predicted"/>
<reference evidence="9" key="1">
    <citation type="submission" date="2019-06" db="EMBL/GenBank/DDBJ databases">
        <title>Alistipes onderdonkii subsp. vulgaris subsp. nov., Alistipes dispar sp. nov. and Alistipes communis sp. nov., isolated from human faeces, and creation of Alistipes onderdonkii subsp. onderdonkii subsp. nov.</title>
        <authorList>
            <person name="Sakamoto M."/>
            <person name="Ikeyama N."/>
            <person name="Ogata Y."/>
            <person name="Suda W."/>
            <person name="Iino T."/>
            <person name="Hattori M."/>
            <person name="Ohkuma M."/>
        </authorList>
    </citation>
    <scope>NUCLEOTIDE SEQUENCE [LARGE SCALE GENOMIC DNA]</scope>
    <source>
        <strain evidence="9">5CBH24</strain>
    </source>
</reference>
<evidence type="ECO:0000256" key="4">
    <source>
        <dbReference type="ARBA" id="ARBA00022989"/>
    </source>
</evidence>
<keyword evidence="4 6" id="KW-1133">Transmembrane helix</keyword>
<feature type="domain" description="YWFCY" evidence="7">
    <location>
        <begin position="2"/>
        <end position="63"/>
    </location>
</feature>
<evidence type="ECO:0000256" key="5">
    <source>
        <dbReference type="ARBA" id="ARBA00023136"/>
    </source>
</evidence>
<evidence type="ECO:0000256" key="2">
    <source>
        <dbReference type="ARBA" id="ARBA00022475"/>
    </source>
</evidence>
<comment type="subcellular location">
    <subcellularLocation>
        <location evidence="1">Cell membrane</location>
        <topology evidence="1">Multi-pass membrane protein</topology>
    </subcellularLocation>
</comment>
<keyword evidence="9" id="KW-1185">Reference proteome</keyword>
<dbReference type="PANTHER" id="PTHR37937">
    <property type="entry name" value="CONJUGATIVE TRANSFER: DNA TRANSPORT"/>
    <property type="match status" value="1"/>
</dbReference>
<evidence type="ECO:0000256" key="1">
    <source>
        <dbReference type="ARBA" id="ARBA00004651"/>
    </source>
</evidence>